<keyword evidence="4" id="KW-1185">Reference proteome</keyword>
<organism evidence="3 4">
    <name type="scientific">Pontibacter actiniarum</name>
    <dbReference type="NCBI Taxonomy" id="323450"/>
    <lineage>
        <taxon>Bacteria</taxon>
        <taxon>Pseudomonadati</taxon>
        <taxon>Bacteroidota</taxon>
        <taxon>Cytophagia</taxon>
        <taxon>Cytophagales</taxon>
        <taxon>Hymenobacteraceae</taxon>
        <taxon>Pontibacter</taxon>
    </lineage>
</organism>
<dbReference type="GO" id="GO:0016491">
    <property type="term" value="F:oxidoreductase activity"/>
    <property type="evidence" value="ECO:0007669"/>
    <property type="project" value="UniProtKB-KW"/>
</dbReference>
<dbReference type="Proteomes" id="UP000266292">
    <property type="component" value="Chromosome"/>
</dbReference>
<name>A0A1X9YT93_9BACT</name>
<dbReference type="EMBL" id="CP021235">
    <property type="protein sequence ID" value="ARS36120.1"/>
    <property type="molecule type" value="Genomic_DNA"/>
</dbReference>
<dbReference type="InterPro" id="IPR020904">
    <property type="entry name" value="Sc_DH/Rdtase_CS"/>
</dbReference>
<evidence type="ECO:0008006" key="5">
    <source>
        <dbReference type="Google" id="ProtNLM"/>
    </source>
</evidence>
<dbReference type="Gene3D" id="3.40.50.720">
    <property type="entry name" value="NAD(P)-binding Rossmann-like Domain"/>
    <property type="match status" value="1"/>
</dbReference>
<dbReference type="AlphaFoldDB" id="A0A1X9YT93"/>
<evidence type="ECO:0000313" key="4">
    <source>
        <dbReference type="Proteomes" id="UP000266292"/>
    </source>
</evidence>
<sequence length="265" mass="27737">MYNPICLSYVQPNSLTIGYILYKEEKGLKKNVQYLKGKKAVVSGGGSGIGRAIVEKLSAAQVATAAADVHFPTDFPSSTHPFTCDVTSGAAVDSLFADVQQQLGTPDILVCSAGQGVHEKLTEGDPEKWQHIINTNLMGTLRMIRAFVPAMQAAGTGDVVLVSSVSAGQAYPYGGVYAATKSALQVVAETLRQELLPAVRVTVVAPGVTDTAFFGNTLSGSQTVESIGYGALTAGQVADAVLYALDKPPEVSINQITLRPTAQGF</sequence>
<dbReference type="SUPFAM" id="SSF51735">
    <property type="entry name" value="NAD(P)-binding Rossmann-fold domains"/>
    <property type="match status" value="1"/>
</dbReference>
<dbReference type="PRINTS" id="PR00081">
    <property type="entry name" value="GDHRDH"/>
</dbReference>
<reference evidence="4" key="1">
    <citation type="submission" date="2017-05" db="EMBL/GenBank/DDBJ databases">
        <authorList>
            <person name="Ray J."/>
            <person name="Price M."/>
            <person name="Deutschbauer A."/>
        </authorList>
    </citation>
    <scope>NUCLEOTIDE SEQUENCE [LARGE SCALE GENOMIC DNA]</scope>
    <source>
        <strain evidence="4">DSM 19842</strain>
    </source>
</reference>
<proteinExistence type="inferred from homology"/>
<comment type="similarity">
    <text evidence="1">Belongs to the short-chain dehydrogenases/reductases (SDR) family.</text>
</comment>
<dbReference type="InterPro" id="IPR036291">
    <property type="entry name" value="NAD(P)-bd_dom_sf"/>
</dbReference>
<dbReference type="PROSITE" id="PS00061">
    <property type="entry name" value="ADH_SHORT"/>
    <property type="match status" value="1"/>
</dbReference>
<keyword evidence="2" id="KW-0560">Oxidoreductase</keyword>
<dbReference type="OrthoDB" id="597477at2"/>
<protein>
    <recommendedName>
        <fullName evidence="5">Short-chain dehydrogenase</fullName>
    </recommendedName>
</protein>
<dbReference type="PANTHER" id="PTHR43115">
    <property type="entry name" value="DEHYDROGENASE/REDUCTASE SDR FAMILY MEMBER 11"/>
    <property type="match status" value="1"/>
</dbReference>
<evidence type="ECO:0000313" key="3">
    <source>
        <dbReference type="EMBL" id="ARS36120.1"/>
    </source>
</evidence>
<dbReference type="KEGG" id="pact:CA264_12150"/>
<evidence type="ECO:0000256" key="2">
    <source>
        <dbReference type="ARBA" id="ARBA00023002"/>
    </source>
</evidence>
<gene>
    <name evidence="3" type="ORF">CA264_12150</name>
</gene>
<dbReference type="PANTHER" id="PTHR43115:SF4">
    <property type="entry name" value="DEHYDROGENASE_REDUCTASE SDR FAMILY MEMBER 11"/>
    <property type="match status" value="1"/>
</dbReference>
<dbReference type="InterPro" id="IPR002347">
    <property type="entry name" value="SDR_fam"/>
</dbReference>
<accession>A0A1X9YT93</accession>
<dbReference type="STRING" id="709015.GCA_000472485_02461"/>
<dbReference type="Pfam" id="PF00106">
    <property type="entry name" value="adh_short"/>
    <property type="match status" value="1"/>
</dbReference>
<evidence type="ECO:0000256" key="1">
    <source>
        <dbReference type="ARBA" id="ARBA00006484"/>
    </source>
</evidence>